<feature type="coiled-coil region" evidence="1">
    <location>
        <begin position="45"/>
        <end position="72"/>
    </location>
</feature>
<dbReference type="RefSeq" id="WP_270078610.1">
    <property type="nucleotide sequence ID" value="NZ_CP115174.1"/>
</dbReference>
<dbReference type="EMBL" id="CP115174">
    <property type="protein sequence ID" value="WBO23981.1"/>
    <property type="molecule type" value="Genomic_DNA"/>
</dbReference>
<evidence type="ECO:0008006" key="4">
    <source>
        <dbReference type="Google" id="ProtNLM"/>
    </source>
</evidence>
<evidence type="ECO:0000256" key="1">
    <source>
        <dbReference type="SAM" id="Coils"/>
    </source>
</evidence>
<sequence>MIDAALHQRAVDALLALPAIKAGDTEQDSAALCASTVLGVAAPEISRLKMELEKAERDAKSANADADMYARAWQRELGGTFVTKRHHIDAIVLTTQRIVKAYKDAVARGLIDDVFRTPRRPGTRVMVADDIGMGTKDIAARAAAAAIFVDLRDRKLLSYLFAEDPENVGAYGYVERALEASTQRDIENSWADIIRQSLGRLPE</sequence>
<name>A0ABY7NR16_9SPHN</name>
<keyword evidence="1" id="KW-0175">Coiled coil</keyword>
<evidence type="ECO:0000313" key="3">
    <source>
        <dbReference type="Proteomes" id="UP001210865"/>
    </source>
</evidence>
<organism evidence="2 3">
    <name type="scientific">Sphingomonas abietis</name>
    <dbReference type="NCBI Taxonomy" id="3012344"/>
    <lineage>
        <taxon>Bacteria</taxon>
        <taxon>Pseudomonadati</taxon>
        <taxon>Pseudomonadota</taxon>
        <taxon>Alphaproteobacteria</taxon>
        <taxon>Sphingomonadales</taxon>
        <taxon>Sphingomonadaceae</taxon>
        <taxon>Sphingomonas</taxon>
    </lineage>
</organism>
<evidence type="ECO:0000313" key="2">
    <source>
        <dbReference type="EMBL" id="WBO23981.1"/>
    </source>
</evidence>
<accession>A0ABY7NR16</accession>
<reference evidence="2 3" key="1">
    <citation type="submission" date="2022-12" db="EMBL/GenBank/DDBJ databases">
        <title>Sphingomonas abieness sp. nov., an endophytic bacterium isolated from Abies koreana.</title>
        <authorList>
            <person name="Jiang L."/>
            <person name="Lee J."/>
        </authorList>
    </citation>
    <scope>NUCLEOTIDE SEQUENCE [LARGE SCALE GENOMIC DNA]</scope>
    <source>
        <strain evidence="3">PAMB 00755</strain>
    </source>
</reference>
<gene>
    <name evidence="2" type="ORF">PBT88_07680</name>
</gene>
<dbReference type="Proteomes" id="UP001210865">
    <property type="component" value="Chromosome"/>
</dbReference>
<keyword evidence="3" id="KW-1185">Reference proteome</keyword>
<proteinExistence type="predicted"/>
<protein>
    <recommendedName>
        <fullName evidence="4">DUF222 domain-containing protein</fullName>
    </recommendedName>
</protein>